<dbReference type="InterPro" id="IPR001296">
    <property type="entry name" value="Glyco_trans_1"/>
</dbReference>
<reference evidence="4 5" key="1">
    <citation type="journal article" date="2016" name="Genome Announc.">
        <title>First Complete Genome Sequence of a Subdivision 6 Acidobacterium Strain.</title>
        <authorList>
            <person name="Huang S."/>
            <person name="Vieira S."/>
            <person name="Bunk B."/>
            <person name="Riedel T."/>
            <person name="Sproer C."/>
            <person name="Overmann J."/>
        </authorList>
    </citation>
    <scope>NUCLEOTIDE SEQUENCE [LARGE SCALE GENOMIC DNA]</scope>
    <source>
        <strain evidence="5">DSM 100886 HEG_-6_39</strain>
    </source>
</reference>
<name>A0A143PFL7_LUTPR</name>
<dbReference type="KEGG" id="abac:LuPra_00529"/>
<evidence type="ECO:0000256" key="1">
    <source>
        <dbReference type="ARBA" id="ARBA00022679"/>
    </source>
</evidence>
<protein>
    <submittedName>
        <fullName evidence="4">GDP-mannose-dependent alpha-(1-6)-phosphatidylinositol monomannoside mannosyltransferase</fullName>
        <ecNumber evidence="4">2.4.1.345</ecNumber>
    </submittedName>
</protein>
<evidence type="ECO:0000313" key="4">
    <source>
        <dbReference type="EMBL" id="AMY07362.1"/>
    </source>
</evidence>
<gene>
    <name evidence="4" type="primary">pimB_1</name>
    <name evidence="4" type="ORF">LuPra_00529</name>
</gene>
<dbReference type="RefSeq" id="WP_110169322.1">
    <property type="nucleotide sequence ID" value="NZ_CP015136.1"/>
</dbReference>
<evidence type="ECO:0000313" key="5">
    <source>
        <dbReference type="Proteomes" id="UP000076079"/>
    </source>
</evidence>
<dbReference type="PATRIC" id="fig|1813736.3.peg.557"/>
<dbReference type="STRING" id="1855912.LuPra_00529"/>
<keyword evidence="5" id="KW-1185">Reference proteome</keyword>
<feature type="domain" description="Glycosyl transferase family 1" evidence="3">
    <location>
        <begin position="178"/>
        <end position="323"/>
    </location>
</feature>
<feature type="region of interest" description="Disordered" evidence="2">
    <location>
        <begin position="398"/>
        <end position="448"/>
    </location>
</feature>
<reference evidence="5" key="2">
    <citation type="submission" date="2016-04" db="EMBL/GenBank/DDBJ databases">
        <title>First Complete Genome Sequence of a Subdivision 6 Acidobacterium.</title>
        <authorList>
            <person name="Huang S."/>
            <person name="Vieira S."/>
            <person name="Bunk B."/>
            <person name="Riedel T."/>
            <person name="Sproeer C."/>
            <person name="Overmann J."/>
        </authorList>
    </citation>
    <scope>NUCLEOTIDE SEQUENCE [LARGE SCALE GENOMIC DNA]</scope>
    <source>
        <strain evidence="5">DSM 100886 HEG_-6_39</strain>
    </source>
</reference>
<dbReference type="EMBL" id="CP015136">
    <property type="protein sequence ID" value="AMY07362.1"/>
    <property type="molecule type" value="Genomic_DNA"/>
</dbReference>
<dbReference type="GO" id="GO:0009103">
    <property type="term" value="P:lipopolysaccharide biosynthetic process"/>
    <property type="evidence" value="ECO:0007669"/>
    <property type="project" value="TreeGrafter"/>
</dbReference>
<dbReference type="PANTHER" id="PTHR46401:SF2">
    <property type="entry name" value="GLYCOSYLTRANSFERASE WBBK-RELATED"/>
    <property type="match status" value="1"/>
</dbReference>
<dbReference type="PANTHER" id="PTHR46401">
    <property type="entry name" value="GLYCOSYLTRANSFERASE WBBK-RELATED"/>
    <property type="match status" value="1"/>
</dbReference>
<proteinExistence type="predicted"/>
<dbReference type="CDD" id="cd03801">
    <property type="entry name" value="GT4_PimA-like"/>
    <property type="match status" value="1"/>
</dbReference>
<dbReference type="Gene3D" id="3.40.50.2000">
    <property type="entry name" value="Glycogen Phosphorylase B"/>
    <property type="match status" value="1"/>
</dbReference>
<sequence length="448" mass="48735">MAAVHQILATLGYGDAIGHEVIGIQRVLRAAGHDSEIFVQTADPNVEHLTRDYRDLIEASSPDNVLIHHFSIGSRASRVAYALPDKMVLVYHNITPPQFFVDVHPLLVQLCFMGRRELGAYRDRCVLALGDSAFNAEELVEAGFPRTGVLPVVPSFTHLEATATGTMADSFDDGWTNILFVGRMIPNKKIDDLIRFFHAYKTRSNPRSRLLLVGSYGGFDLYFAMLQQLVATLKVPDVFFMGHVSNEELSAFYDVADLFLCASEHEGFCVPLMEAFHKRVPVLAYAATAVPSTMDGGGVLYDTKSPAHVASLMAAILDDEDLLDGIIASQDAALARLVARDFDGTLLGFVDEALAAPPCRPPHVSFDFWDQFELQEQLEEVRQYRPAALRALPAFAADDAASARQAPESEGRAGSPSPAGRDAPAGQAPESLETVEGVPGTRHPETGA</sequence>
<dbReference type="Proteomes" id="UP000076079">
    <property type="component" value="Chromosome"/>
</dbReference>
<evidence type="ECO:0000256" key="2">
    <source>
        <dbReference type="SAM" id="MobiDB-lite"/>
    </source>
</evidence>
<dbReference type="SUPFAM" id="SSF53756">
    <property type="entry name" value="UDP-Glycosyltransferase/glycogen phosphorylase"/>
    <property type="match status" value="1"/>
</dbReference>
<dbReference type="GO" id="GO:0043750">
    <property type="term" value="F:phosphatidylinositol alpha-mannosyltransferase activity"/>
    <property type="evidence" value="ECO:0007669"/>
    <property type="project" value="UniProtKB-EC"/>
</dbReference>
<dbReference type="OrthoDB" id="267399at2"/>
<dbReference type="AlphaFoldDB" id="A0A143PFL7"/>
<accession>A0A143PFL7</accession>
<organism evidence="4 5">
    <name type="scientific">Luteitalea pratensis</name>
    <dbReference type="NCBI Taxonomy" id="1855912"/>
    <lineage>
        <taxon>Bacteria</taxon>
        <taxon>Pseudomonadati</taxon>
        <taxon>Acidobacteriota</taxon>
        <taxon>Vicinamibacteria</taxon>
        <taxon>Vicinamibacterales</taxon>
        <taxon>Vicinamibacteraceae</taxon>
        <taxon>Luteitalea</taxon>
    </lineage>
</organism>
<dbReference type="Pfam" id="PF00534">
    <property type="entry name" value="Glycos_transf_1"/>
    <property type="match status" value="1"/>
</dbReference>
<keyword evidence="1 4" id="KW-0808">Transferase</keyword>
<evidence type="ECO:0000259" key="3">
    <source>
        <dbReference type="Pfam" id="PF00534"/>
    </source>
</evidence>
<dbReference type="EC" id="2.4.1.345" evidence="4"/>
<keyword evidence="4" id="KW-0328">Glycosyltransferase</keyword>